<dbReference type="Proteomes" id="UP001597110">
    <property type="component" value="Unassembled WGS sequence"/>
</dbReference>
<comment type="caution">
    <text evidence="2">The sequence shown here is derived from an EMBL/GenBank/DDBJ whole genome shotgun (WGS) entry which is preliminary data.</text>
</comment>
<dbReference type="EMBL" id="JBHTIF010000001">
    <property type="protein sequence ID" value="MFD0725372.1"/>
    <property type="molecule type" value="Genomic_DNA"/>
</dbReference>
<gene>
    <name evidence="2" type="ORF">ACFQ0E_07110</name>
</gene>
<feature type="transmembrane region" description="Helical" evidence="1">
    <location>
        <begin position="6"/>
        <end position="23"/>
    </location>
</feature>
<evidence type="ECO:0000256" key="1">
    <source>
        <dbReference type="SAM" id="Phobius"/>
    </source>
</evidence>
<feature type="transmembrane region" description="Helical" evidence="1">
    <location>
        <begin position="35"/>
        <end position="56"/>
    </location>
</feature>
<evidence type="ECO:0000313" key="3">
    <source>
        <dbReference type="Proteomes" id="UP001597110"/>
    </source>
</evidence>
<proteinExistence type="predicted"/>
<accession>A0ABW2Y9Z7</accession>
<keyword evidence="1" id="KW-1133">Transmembrane helix</keyword>
<organism evidence="2 3">
    <name type="scientific">Lysobacter brunescens</name>
    <dbReference type="NCBI Taxonomy" id="262323"/>
    <lineage>
        <taxon>Bacteria</taxon>
        <taxon>Pseudomonadati</taxon>
        <taxon>Pseudomonadota</taxon>
        <taxon>Gammaproteobacteria</taxon>
        <taxon>Lysobacterales</taxon>
        <taxon>Lysobacteraceae</taxon>
        <taxon>Lysobacter</taxon>
    </lineage>
</organism>
<dbReference type="RefSeq" id="WP_386822999.1">
    <property type="nucleotide sequence ID" value="NZ_JBHTIF010000001.1"/>
</dbReference>
<evidence type="ECO:0000313" key="2">
    <source>
        <dbReference type="EMBL" id="MFD0725372.1"/>
    </source>
</evidence>
<keyword evidence="1" id="KW-0812">Transmembrane</keyword>
<reference evidence="3" key="1">
    <citation type="journal article" date="2019" name="Int. J. Syst. Evol. Microbiol.">
        <title>The Global Catalogue of Microorganisms (GCM) 10K type strain sequencing project: providing services to taxonomists for standard genome sequencing and annotation.</title>
        <authorList>
            <consortium name="The Broad Institute Genomics Platform"/>
            <consortium name="The Broad Institute Genome Sequencing Center for Infectious Disease"/>
            <person name="Wu L."/>
            <person name="Ma J."/>
        </authorList>
    </citation>
    <scope>NUCLEOTIDE SEQUENCE [LARGE SCALE GENOMIC DNA]</scope>
    <source>
        <strain evidence="3">CCUG 55585</strain>
    </source>
</reference>
<name>A0ABW2Y9Z7_9GAMM</name>
<keyword evidence="3" id="KW-1185">Reference proteome</keyword>
<sequence>MGDLFVITWLLLFILFPICLVLFNKDYSGKAKLVGVLASLFFSWIGFIVFFLLMLAKKRAT</sequence>
<keyword evidence="1" id="KW-0472">Membrane</keyword>
<evidence type="ECO:0008006" key="4">
    <source>
        <dbReference type="Google" id="ProtNLM"/>
    </source>
</evidence>
<protein>
    <recommendedName>
        <fullName evidence="4">Superinfection immunity protein</fullName>
    </recommendedName>
</protein>